<dbReference type="AlphaFoldDB" id="A0A9P4YUP1"/>
<gene>
    <name evidence="1" type="ORF">GMORB2_7745</name>
</gene>
<sequence length="111" mass="12115">MGRSKPPLLVLALAARSGDCSKLVMILPRYSKDRVELETSPGSLIDKIKMEGHKKIIMVIVDGDVQAAGETKNTQDFLLDELFAGGTGEVFQNGYCARYGFFTPCTVHHGI</sequence>
<proteinExistence type="predicted"/>
<organism evidence="1 2">
    <name type="scientific">Geosmithia morbida</name>
    <dbReference type="NCBI Taxonomy" id="1094350"/>
    <lineage>
        <taxon>Eukaryota</taxon>
        <taxon>Fungi</taxon>
        <taxon>Dikarya</taxon>
        <taxon>Ascomycota</taxon>
        <taxon>Pezizomycotina</taxon>
        <taxon>Sordariomycetes</taxon>
        <taxon>Hypocreomycetidae</taxon>
        <taxon>Hypocreales</taxon>
        <taxon>Bionectriaceae</taxon>
        <taxon>Geosmithia</taxon>
    </lineage>
</organism>
<dbReference type="OrthoDB" id="370884at2759"/>
<evidence type="ECO:0000313" key="1">
    <source>
        <dbReference type="EMBL" id="KAF4122152.1"/>
    </source>
</evidence>
<reference evidence="1" key="1">
    <citation type="submission" date="2020-03" db="EMBL/GenBank/DDBJ databases">
        <title>Site-based positive gene gene selection in Geosmithia morbida across the United States reveals a broad range of putative effectors and factors for local host and environmental adapation.</title>
        <authorList>
            <person name="Onufrak A."/>
            <person name="Murdoch R.W."/>
            <person name="Gazis R."/>
            <person name="Huff M."/>
            <person name="Staton M."/>
            <person name="Klingeman W."/>
            <person name="Hadziabdic D."/>
        </authorList>
    </citation>
    <scope>NUCLEOTIDE SEQUENCE</scope>
    <source>
        <strain evidence="1">1262</strain>
    </source>
</reference>
<dbReference type="EMBL" id="JAANYQ010000010">
    <property type="protein sequence ID" value="KAF4122152.1"/>
    <property type="molecule type" value="Genomic_DNA"/>
</dbReference>
<dbReference type="Proteomes" id="UP000749293">
    <property type="component" value="Unassembled WGS sequence"/>
</dbReference>
<dbReference type="RefSeq" id="XP_035320804.1">
    <property type="nucleotide sequence ID" value="XM_035469710.1"/>
</dbReference>
<protein>
    <submittedName>
        <fullName evidence="1">Chitin synthase</fullName>
    </submittedName>
</protein>
<comment type="caution">
    <text evidence="1">The sequence shown here is derived from an EMBL/GenBank/DDBJ whole genome shotgun (WGS) entry which is preliminary data.</text>
</comment>
<dbReference type="GeneID" id="55973968"/>
<evidence type="ECO:0000313" key="2">
    <source>
        <dbReference type="Proteomes" id="UP000749293"/>
    </source>
</evidence>
<accession>A0A9P4YUP1</accession>
<keyword evidence="2" id="KW-1185">Reference proteome</keyword>
<name>A0A9P4YUP1_9HYPO</name>